<feature type="domain" description="Prepilin peptidase A24 N-terminal" evidence="9">
    <location>
        <begin position="11"/>
        <end position="93"/>
    </location>
</feature>
<dbReference type="GO" id="GO:0006465">
    <property type="term" value="P:signal peptide processing"/>
    <property type="evidence" value="ECO:0007669"/>
    <property type="project" value="TreeGrafter"/>
</dbReference>
<keyword evidence="4 7" id="KW-0812">Transmembrane</keyword>
<dbReference type="Pfam" id="PF06750">
    <property type="entry name" value="A24_N_bact"/>
    <property type="match status" value="1"/>
</dbReference>
<evidence type="ECO:0000256" key="2">
    <source>
        <dbReference type="ARBA" id="ARBA00005801"/>
    </source>
</evidence>
<dbReference type="OrthoDB" id="9789291at2"/>
<evidence type="ECO:0000259" key="8">
    <source>
        <dbReference type="Pfam" id="PF01478"/>
    </source>
</evidence>
<evidence type="ECO:0000259" key="9">
    <source>
        <dbReference type="Pfam" id="PF06750"/>
    </source>
</evidence>
<evidence type="ECO:0000256" key="3">
    <source>
        <dbReference type="ARBA" id="ARBA00022475"/>
    </source>
</evidence>
<name>A0A221MBL0_9BACI</name>
<dbReference type="InterPro" id="IPR050882">
    <property type="entry name" value="Prepilin_peptidase/N-MTase"/>
</dbReference>
<evidence type="ECO:0000256" key="5">
    <source>
        <dbReference type="ARBA" id="ARBA00022989"/>
    </source>
</evidence>
<proteinExistence type="inferred from homology"/>
<dbReference type="KEGG" id="vne:CFK40_08235"/>
<feature type="transmembrane region" description="Helical" evidence="7">
    <location>
        <begin position="147"/>
        <end position="167"/>
    </location>
</feature>
<keyword evidence="5 7" id="KW-1133">Transmembrane helix</keyword>
<dbReference type="RefSeq" id="WP_089531850.1">
    <property type="nucleotide sequence ID" value="NZ_CP022437.1"/>
</dbReference>
<feature type="transmembrane region" description="Helical" evidence="7">
    <location>
        <begin position="7"/>
        <end position="27"/>
    </location>
</feature>
<reference evidence="10 11" key="1">
    <citation type="journal article" date="2003" name="Int. J. Syst. Evol. Microbiol.">
        <title>Virgibacillus carmonensis sp. nov., Virgibacillus necropolis sp. nov. and Virgibacillus picturae sp. nov., three novel species isolated from deteriorated mural paintings, transfer of the species of the genus salibacillus to Virgibacillus, as Virgibacillus marismortui comb. nov. and Virgibacillus salexigens comb. nov., and emended description of the genus Virgibacillus.</title>
        <authorList>
            <person name="Heyrman J."/>
            <person name="Logan N.A."/>
            <person name="Busse H.J."/>
            <person name="Balcaen A."/>
            <person name="Lebbe L."/>
            <person name="Rodriguez-Diaz M."/>
            <person name="Swings J."/>
            <person name="De Vos P."/>
        </authorList>
    </citation>
    <scope>NUCLEOTIDE SEQUENCE [LARGE SCALE GENOMIC DNA]</scope>
    <source>
        <strain evidence="10 11">LMG 19488</strain>
    </source>
</reference>
<protein>
    <submittedName>
        <fullName evidence="10">Prepilin peptidase</fullName>
    </submittedName>
</protein>
<evidence type="ECO:0000313" key="11">
    <source>
        <dbReference type="Proteomes" id="UP000204391"/>
    </source>
</evidence>
<feature type="transmembrane region" description="Helical" evidence="7">
    <location>
        <begin position="179"/>
        <end position="212"/>
    </location>
</feature>
<feature type="domain" description="Prepilin type IV endopeptidase peptidase" evidence="8">
    <location>
        <begin position="104"/>
        <end position="207"/>
    </location>
</feature>
<dbReference type="EMBL" id="CP022437">
    <property type="protein sequence ID" value="ASN04999.1"/>
    <property type="molecule type" value="Genomic_DNA"/>
</dbReference>
<dbReference type="Proteomes" id="UP000204391">
    <property type="component" value="Chromosome"/>
</dbReference>
<dbReference type="GO" id="GO:0004190">
    <property type="term" value="F:aspartic-type endopeptidase activity"/>
    <property type="evidence" value="ECO:0007669"/>
    <property type="project" value="InterPro"/>
</dbReference>
<feature type="transmembrane region" description="Helical" evidence="7">
    <location>
        <begin position="123"/>
        <end position="141"/>
    </location>
</feature>
<feature type="transmembrane region" description="Helical" evidence="7">
    <location>
        <begin position="224"/>
        <end position="247"/>
    </location>
</feature>
<evidence type="ECO:0000256" key="1">
    <source>
        <dbReference type="ARBA" id="ARBA00004651"/>
    </source>
</evidence>
<keyword evidence="11" id="KW-1185">Reference proteome</keyword>
<keyword evidence="6 7" id="KW-0472">Membrane</keyword>
<dbReference type="PANTHER" id="PTHR30487">
    <property type="entry name" value="TYPE 4 PREPILIN-LIKE PROTEINS LEADER PEPTIDE-PROCESSING ENZYME"/>
    <property type="match status" value="1"/>
</dbReference>
<comment type="similarity">
    <text evidence="2">Belongs to the peptidase A24 family.</text>
</comment>
<evidence type="ECO:0000256" key="7">
    <source>
        <dbReference type="SAM" id="Phobius"/>
    </source>
</evidence>
<organism evidence="10 11">
    <name type="scientific">Virgibacillus necropolis</name>
    <dbReference type="NCBI Taxonomy" id="163877"/>
    <lineage>
        <taxon>Bacteria</taxon>
        <taxon>Bacillati</taxon>
        <taxon>Bacillota</taxon>
        <taxon>Bacilli</taxon>
        <taxon>Bacillales</taxon>
        <taxon>Bacillaceae</taxon>
        <taxon>Virgibacillus</taxon>
    </lineage>
</organism>
<accession>A0A221MBL0</accession>
<sequence length="251" mass="27808">MEIALTILFFILGLIFGSFFNVVGLRLPKNKPFTNDRSFCPSCNHSLGWHELIPVLSFIMQLGKCRHCKSTISPIYPIGELVTGILFALSYTKIGLELELITALLLVSMLMIIFVADIKYMLIPDKVLLFFLPLFIVFRFLQPLDSWLTSIAGAITGIGITAVIILVSKGGMGAGDMKLFGVLGIVLGLKGILLTFFLSIIIGAIIGSILLLSKLINRKQPIPFGPYIVIASIITYFYGTSIMDWYFQLYI</sequence>
<dbReference type="InterPro" id="IPR000045">
    <property type="entry name" value="Prepilin_IV_endopep_pep"/>
</dbReference>
<keyword evidence="3" id="KW-1003">Cell membrane</keyword>
<dbReference type="GO" id="GO:0005886">
    <property type="term" value="C:plasma membrane"/>
    <property type="evidence" value="ECO:0007669"/>
    <property type="project" value="UniProtKB-SubCell"/>
</dbReference>
<feature type="transmembrane region" description="Helical" evidence="7">
    <location>
        <begin position="100"/>
        <end position="116"/>
    </location>
</feature>
<evidence type="ECO:0000256" key="6">
    <source>
        <dbReference type="ARBA" id="ARBA00023136"/>
    </source>
</evidence>
<comment type="subcellular location">
    <subcellularLocation>
        <location evidence="1">Cell membrane</location>
        <topology evidence="1">Multi-pass membrane protein</topology>
    </subcellularLocation>
</comment>
<evidence type="ECO:0000256" key="4">
    <source>
        <dbReference type="ARBA" id="ARBA00022692"/>
    </source>
</evidence>
<dbReference type="InterPro" id="IPR010627">
    <property type="entry name" value="Prepilin_pept_A24_N"/>
</dbReference>
<dbReference type="AlphaFoldDB" id="A0A221MBL0"/>
<evidence type="ECO:0000313" key="10">
    <source>
        <dbReference type="EMBL" id="ASN04999.1"/>
    </source>
</evidence>
<dbReference type="PANTHER" id="PTHR30487:SF0">
    <property type="entry name" value="PREPILIN LEADER PEPTIDASE_N-METHYLTRANSFERASE-RELATED"/>
    <property type="match status" value="1"/>
</dbReference>
<gene>
    <name evidence="10" type="ORF">CFK40_08235</name>
</gene>
<dbReference type="Pfam" id="PF01478">
    <property type="entry name" value="Peptidase_A24"/>
    <property type="match status" value="1"/>
</dbReference>
<dbReference type="Gene3D" id="1.20.120.1220">
    <property type="match status" value="1"/>
</dbReference>